<reference evidence="3 4" key="1">
    <citation type="submission" date="2021-04" db="EMBL/GenBank/DDBJ databases">
        <title>Complete genome sequence of Stygiolobus sp. KN-1.</title>
        <authorList>
            <person name="Nakamura K."/>
            <person name="Sakai H."/>
            <person name="Kurosawa N."/>
        </authorList>
    </citation>
    <scope>NUCLEOTIDE SEQUENCE [LARGE SCALE GENOMIC DNA]</scope>
    <source>
        <strain evidence="3 4">KN-1</strain>
    </source>
</reference>
<dbReference type="SUPFAM" id="SSF52402">
    <property type="entry name" value="Adenine nucleotide alpha hydrolases-like"/>
    <property type="match status" value="1"/>
</dbReference>
<dbReference type="InterPro" id="IPR006015">
    <property type="entry name" value="Universal_stress_UspA"/>
</dbReference>
<gene>
    <name evidence="3" type="ORF">KN1_06670</name>
</gene>
<evidence type="ECO:0000256" key="1">
    <source>
        <dbReference type="ARBA" id="ARBA00008791"/>
    </source>
</evidence>
<comment type="similarity">
    <text evidence="1">Belongs to the universal stress protein A family.</text>
</comment>
<dbReference type="GeneID" id="66162425"/>
<keyword evidence="4" id="KW-1185">Reference proteome</keyword>
<dbReference type="InterPro" id="IPR014729">
    <property type="entry name" value="Rossmann-like_a/b/a_fold"/>
</dbReference>
<name>A0A8D5U4L2_9CREN</name>
<evidence type="ECO:0000259" key="2">
    <source>
        <dbReference type="Pfam" id="PF00582"/>
    </source>
</evidence>
<dbReference type="Gene3D" id="3.40.50.620">
    <property type="entry name" value="HUPs"/>
    <property type="match status" value="1"/>
</dbReference>
<evidence type="ECO:0000313" key="4">
    <source>
        <dbReference type="Proteomes" id="UP000825123"/>
    </source>
</evidence>
<dbReference type="Proteomes" id="UP000825123">
    <property type="component" value="Chromosome"/>
</dbReference>
<proteinExistence type="inferred from homology"/>
<dbReference type="AlphaFoldDB" id="A0A8D5U4L2"/>
<protein>
    <submittedName>
        <fullName evidence="3">Universal stress protein A</fullName>
    </submittedName>
</protein>
<dbReference type="RefSeq" id="WP_221289405.1">
    <property type="nucleotide sequence ID" value="NZ_AP024597.1"/>
</dbReference>
<feature type="domain" description="UspA" evidence="2">
    <location>
        <begin position="3"/>
        <end position="130"/>
    </location>
</feature>
<sequence length="130" mass="14677">MRYVVAYDGSEHSRKAVMFLLKILKKEDEVHLVTVVKEPPKSPEQKIIEERSKAEEMQKEIQKDLSDFSVKLNILESLDVPEAVIEYCEKVNCDVIVTGSRGLTGLKKIVMGSVSEAILNKSHVPVLIIR</sequence>
<dbReference type="CDD" id="cd23659">
    <property type="entry name" value="USP_At3g01520-like"/>
    <property type="match status" value="1"/>
</dbReference>
<dbReference type="PANTHER" id="PTHR46268:SF6">
    <property type="entry name" value="UNIVERSAL STRESS PROTEIN UP12"/>
    <property type="match status" value="1"/>
</dbReference>
<dbReference type="EMBL" id="AP024597">
    <property type="protein sequence ID" value="BCU69370.1"/>
    <property type="molecule type" value="Genomic_DNA"/>
</dbReference>
<accession>A0A8D5U4L2</accession>
<dbReference type="PANTHER" id="PTHR46268">
    <property type="entry name" value="STRESS RESPONSE PROTEIN NHAX"/>
    <property type="match status" value="1"/>
</dbReference>
<organism evidence="3 4">
    <name type="scientific">Stygiolobus caldivivus</name>
    <dbReference type="NCBI Taxonomy" id="2824673"/>
    <lineage>
        <taxon>Archaea</taxon>
        <taxon>Thermoproteota</taxon>
        <taxon>Thermoprotei</taxon>
        <taxon>Sulfolobales</taxon>
        <taxon>Sulfolobaceae</taxon>
        <taxon>Stygiolobus</taxon>
    </lineage>
</organism>
<dbReference type="Pfam" id="PF00582">
    <property type="entry name" value="Usp"/>
    <property type="match status" value="1"/>
</dbReference>
<evidence type="ECO:0000313" key="3">
    <source>
        <dbReference type="EMBL" id="BCU69370.1"/>
    </source>
</evidence>
<dbReference type="KEGG" id="csty:KN1_06670"/>
<dbReference type="PRINTS" id="PR01438">
    <property type="entry name" value="UNVRSLSTRESS"/>
</dbReference>
<dbReference type="InterPro" id="IPR006016">
    <property type="entry name" value="UspA"/>
</dbReference>